<evidence type="ECO:0000256" key="1">
    <source>
        <dbReference type="SAM" id="MobiDB-lite"/>
    </source>
</evidence>
<feature type="compositionally biased region" description="Basic residues" evidence="1">
    <location>
        <begin position="98"/>
        <end position="111"/>
    </location>
</feature>
<dbReference type="PANTHER" id="PTHR24030">
    <property type="entry name" value="PROTEIN CMSS1"/>
    <property type="match status" value="1"/>
</dbReference>
<reference evidence="2 3" key="1">
    <citation type="submission" date="2018-10" db="EMBL/GenBank/DDBJ databases">
        <title>Fifty Aureobasidium pullulans genomes reveal a recombining polyextremotolerant generalist.</title>
        <authorList>
            <person name="Gostincar C."/>
            <person name="Turk M."/>
            <person name="Zajc J."/>
            <person name="Gunde-Cimerman N."/>
        </authorList>
    </citation>
    <scope>NUCLEOTIDE SEQUENCE [LARGE SCALE GENOMIC DNA]</scope>
    <source>
        <strain evidence="2 3">EXF-3844</strain>
    </source>
</reference>
<sequence>MRYACLLIDKKVTWSDAGSFSMSQASDKDCDISDRHNIFATTKYTMSDTEEGGVGIPLMEPLSPSTSPEPQSRPSGSKRKREDGDGDEDEAPATQTKAAKRKKAKNAKKAKQPKDIEEDALDLEAGVNHAIAHMDSQLLADHVAQRTKRFHNELSVMELEDMHIPSHAIVDTTSWDKPRNLENLPAFIEQFKDERRSDKPGKTLSDAVKQKSTPHTIVIAGSGIRAAELTRALRKFQTKDSFIAKLFAKHIKLQEAIKMVKEIKIGMGVGTPQRLIDLFDDGALSAGRLERIIIDASHIDSKKRGILDMKDTESPLIKLLTRPSFKEKYNEDKMKKIELIFY</sequence>
<dbReference type="InterPro" id="IPR032704">
    <property type="entry name" value="Cms1"/>
</dbReference>
<gene>
    <name evidence="2" type="ORF">D6C90_04465</name>
</gene>
<protein>
    <recommendedName>
        <fullName evidence="4">U3-containing 90S pre-ribosomal complex subunit-domain containing protein</fullName>
    </recommendedName>
</protein>
<feature type="region of interest" description="Disordered" evidence="1">
    <location>
        <begin position="49"/>
        <end position="115"/>
    </location>
</feature>
<proteinExistence type="predicted"/>
<dbReference type="PANTHER" id="PTHR24030:SF0">
    <property type="entry name" value="PROTEIN CMSS1"/>
    <property type="match status" value="1"/>
</dbReference>
<organism evidence="2 3">
    <name type="scientific">Aureobasidium pullulans</name>
    <name type="common">Black yeast</name>
    <name type="synonym">Pullularia pullulans</name>
    <dbReference type="NCBI Taxonomy" id="5580"/>
    <lineage>
        <taxon>Eukaryota</taxon>
        <taxon>Fungi</taxon>
        <taxon>Dikarya</taxon>
        <taxon>Ascomycota</taxon>
        <taxon>Pezizomycotina</taxon>
        <taxon>Dothideomycetes</taxon>
        <taxon>Dothideomycetidae</taxon>
        <taxon>Dothideales</taxon>
        <taxon>Saccotheciaceae</taxon>
        <taxon>Aureobasidium</taxon>
    </lineage>
</organism>
<dbReference type="GO" id="GO:0030686">
    <property type="term" value="C:90S preribosome"/>
    <property type="evidence" value="ECO:0007669"/>
    <property type="project" value="TreeGrafter"/>
</dbReference>
<dbReference type="AlphaFoldDB" id="A0A4S9V489"/>
<evidence type="ECO:0000313" key="3">
    <source>
        <dbReference type="Proteomes" id="UP000310121"/>
    </source>
</evidence>
<dbReference type="EMBL" id="QZBN01000356">
    <property type="protein sequence ID" value="THZ45597.1"/>
    <property type="molecule type" value="Genomic_DNA"/>
</dbReference>
<accession>A0A4S9V489</accession>
<dbReference type="GO" id="GO:0005634">
    <property type="term" value="C:nucleus"/>
    <property type="evidence" value="ECO:0007669"/>
    <property type="project" value="TreeGrafter"/>
</dbReference>
<comment type="caution">
    <text evidence="2">The sequence shown here is derived from an EMBL/GenBank/DDBJ whole genome shotgun (WGS) entry which is preliminary data.</text>
</comment>
<feature type="compositionally biased region" description="Polar residues" evidence="1">
    <location>
        <begin position="63"/>
        <end position="75"/>
    </location>
</feature>
<evidence type="ECO:0000313" key="2">
    <source>
        <dbReference type="EMBL" id="THZ45597.1"/>
    </source>
</evidence>
<dbReference type="Pfam" id="PF14617">
    <property type="entry name" value="CMS1"/>
    <property type="match status" value="1"/>
</dbReference>
<dbReference type="Proteomes" id="UP000310121">
    <property type="component" value="Unassembled WGS sequence"/>
</dbReference>
<name>A0A4S9V489_AURPU</name>
<evidence type="ECO:0008006" key="4">
    <source>
        <dbReference type="Google" id="ProtNLM"/>
    </source>
</evidence>